<evidence type="ECO:0000256" key="2">
    <source>
        <dbReference type="ARBA" id="ARBA00008607"/>
    </source>
</evidence>
<evidence type="ECO:0000256" key="5">
    <source>
        <dbReference type="ARBA" id="ARBA00022853"/>
    </source>
</evidence>
<keyword evidence="17" id="KW-1185">Reference proteome</keyword>
<dbReference type="PROSITE" id="PS51186">
    <property type="entry name" value="GNAT"/>
    <property type="match status" value="1"/>
</dbReference>
<dbReference type="Proteomes" id="UP000051530">
    <property type="component" value="Unassembled WGS sequence"/>
</dbReference>
<keyword evidence="11" id="KW-0012">Acyltransferase</keyword>
<evidence type="ECO:0000256" key="8">
    <source>
        <dbReference type="ARBA" id="ARBA00023159"/>
    </source>
</evidence>
<feature type="domain" description="Bromo" evidence="14">
    <location>
        <begin position="280"/>
        <end position="350"/>
    </location>
</feature>
<dbReference type="GO" id="GO:0005634">
    <property type="term" value="C:nucleus"/>
    <property type="evidence" value="ECO:0007669"/>
    <property type="project" value="UniProtKB-SubCell"/>
</dbReference>
<dbReference type="PROSITE" id="PS00633">
    <property type="entry name" value="BROMODOMAIN_1"/>
    <property type="match status" value="1"/>
</dbReference>
<dbReference type="EMBL" id="LGUB01000262">
    <property type="protein sequence ID" value="KRH93651.1"/>
    <property type="molecule type" value="Genomic_DNA"/>
</dbReference>
<evidence type="ECO:0000256" key="1">
    <source>
        <dbReference type="ARBA" id="ARBA00004123"/>
    </source>
</evidence>
<dbReference type="InterPro" id="IPR001487">
    <property type="entry name" value="Bromodomain"/>
</dbReference>
<dbReference type="PANTHER" id="PTHR45750:SF3">
    <property type="entry name" value="HISTONE ACETYLTRANSFERASE"/>
    <property type="match status" value="1"/>
</dbReference>
<dbReference type="InterPro" id="IPR018359">
    <property type="entry name" value="Bromodomain_CS"/>
</dbReference>
<feature type="compositionally biased region" description="Polar residues" evidence="13">
    <location>
        <begin position="407"/>
        <end position="416"/>
    </location>
</feature>
<dbReference type="PRINTS" id="PR00503">
    <property type="entry name" value="BROMODOMAIN"/>
</dbReference>
<dbReference type="Pfam" id="PF00583">
    <property type="entry name" value="Acetyltransf_1"/>
    <property type="match status" value="1"/>
</dbReference>
<keyword evidence="7 12" id="KW-0103">Bromodomain</keyword>
<accession>A0A0R0LWB0</accession>
<comment type="similarity">
    <text evidence="2">Belongs to the acetyltransferase family. GCN5 subfamily.</text>
</comment>
<reference evidence="16 17" key="1">
    <citation type="submission" date="2015-07" db="EMBL/GenBank/DDBJ databases">
        <title>The genome of Pseudoloma neurophilia, a relevant intracellular parasite of the zebrafish.</title>
        <authorList>
            <person name="Ndikumana S."/>
            <person name="Pelin A."/>
            <person name="Sanders J."/>
            <person name="Corradi N."/>
        </authorList>
    </citation>
    <scope>NUCLEOTIDE SEQUENCE [LARGE SCALE GENOMIC DNA]</scope>
    <source>
        <strain evidence="16 17">MK1</strain>
    </source>
</reference>
<dbReference type="PROSITE" id="PS50014">
    <property type="entry name" value="BROMODOMAIN_2"/>
    <property type="match status" value="1"/>
</dbReference>
<evidence type="ECO:0000259" key="14">
    <source>
        <dbReference type="PROSITE" id="PS50014"/>
    </source>
</evidence>
<dbReference type="PANTHER" id="PTHR45750">
    <property type="entry name" value="GH11602P"/>
    <property type="match status" value="1"/>
</dbReference>
<dbReference type="VEuPathDB" id="MicrosporidiaDB:M153_6910004170"/>
<comment type="subcellular location">
    <subcellularLocation>
        <location evidence="1">Nucleus</location>
    </subcellularLocation>
</comment>
<organism evidence="16 17">
    <name type="scientific">Pseudoloma neurophilia</name>
    <dbReference type="NCBI Taxonomy" id="146866"/>
    <lineage>
        <taxon>Eukaryota</taxon>
        <taxon>Fungi</taxon>
        <taxon>Fungi incertae sedis</taxon>
        <taxon>Microsporidia</taxon>
        <taxon>Pseudoloma</taxon>
    </lineage>
</organism>
<feature type="region of interest" description="Disordered" evidence="13">
    <location>
        <begin position="447"/>
        <end position="495"/>
    </location>
</feature>
<keyword evidence="9" id="KW-0804">Transcription</keyword>
<sequence length="495" mass="58526">MEDTEQKVEQNTKEMREKMLIDLFKVGRIKFKLVSTSKGWSHSTREDILNFKAILQKQLPKMPKEYIFKVIFNEKHKNIICLLDEKIIGGVCYRPFYEMNFIEIVFLAVDAEVQVSGHGSMIIDMLKEHIKREIQDIEPNFLDYLGYPTKMKNPIYILTYADNYAIGFFKKQGFGTEIRFKNWQGYIKDYEGGTLVQCKVLWEINYLKKMELLEKKRIEFIMKMDGKSTFNILRDPVDFKHLKSVWDIPGLKEAHFKEDMFISSDKKLKNVLQYILSDIRTDRHAWPFLLPVNEKEVLDYYQIIKEPMDLSTIEKNIENNQYNSLQEFEFDFRKIFKNCYTYNAPTTTYCKCASILEKKFDNKLNEVRHVLENRTRLSIGIEKKSQDRKVNIEKKKTVEIKQKEKNNTTSAQNAQPQKRESVHKKKQPSTFVVFQPDGHVDTTKLNISQSFGTKPVQTSQQTKKKEKFRDEKKTSDEEDDIFNLDMMNGNSGDFF</sequence>
<dbReference type="SUPFAM" id="SSF55729">
    <property type="entry name" value="Acyl-CoA N-acyltransferases (Nat)"/>
    <property type="match status" value="1"/>
</dbReference>
<keyword evidence="5" id="KW-0156">Chromatin regulator</keyword>
<feature type="region of interest" description="Disordered" evidence="13">
    <location>
        <begin position="400"/>
        <end position="435"/>
    </location>
</feature>
<dbReference type="CDD" id="cd05509">
    <property type="entry name" value="Bromo_gcn5_like"/>
    <property type="match status" value="1"/>
</dbReference>
<keyword evidence="6" id="KW-0805">Transcription regulation</keyword>
<feature type="domain" description="N-acetyltransferase" evidence="15">
    <location>
        <begin position="29"/>
        <end position="191"/>
    </location>
</feature>
<dbReference type="InterPro" id="IPR037800">
    <property type="entry name" value="GCN5"/>
</dbReference>
<comment type="caution">
    <text evidence="16">The sequence shown here is derived from an EMBL/GenBank/DDBJ whole genome shotgun (WGS) entry which is preliminary data.</text>
</comment>
<evidence type="ECO:0000313" key="17">
    <source>
        <dbReference type="Proteomes" id="UP000051530"/>
    </source>
</evidence>
<keyword evidence="8" id="KW-0010">Activator</keyword>
<gene>
    <name evidence="16" type="ORF">M153_6910004170</name>
</gene>
<name>A0A0R0LWB0_9MICR</name>
<protein>
    <recommendedName>
        <fullName evidence="3">histone acetyltransferase</fullName>
        <ecNumber evidence="3">2.3.1.48</ecNumber>
    </recommendedName>
</protein>
<dbReference type="Gene3D" id="3.40.630.30">
    <property type="match status" value="1"/>
</dbReference>
<dbReference type="CDD" id="cd04301">
    <property type="entry name" value="NAT_SF"/>
    <property type="match status" value="1"/>
</dbReference>
<dbReference type="SMART" id="SM00297">
    <property type="entry name" value="BROMO"/>
    <property type="match status" value="1"/>
</dbReference>
<keyword evidence="4 16" id="KW-0808">Transferase</keyword>
<feature type="compositionally biased region" description="Polar residues" evidence="13">
    <location>
        <begin position="447"/>
        <end position="461"/>
    </location>
</feature>
<dbReference type="InterPro" id="IPR036427">
    <property type="entry name" value="Bromodomain-like_sf"/>
</dbReference>
<dbReference type="EC" id="2.3.1.48" evidence="3"/>
<proteinExistence type="inferred from homology"/>
<dbReference type="SUPFAM" id="SSF47370">
    <property type="entry name" value="Bromodomain"/>
    <property type="match status" value="1"/>
</dbReference>
<dbReference type="OrthoDB" id="1937912at2759"/>
<dbReference type="GO" id="GO:0045944">
    <property type="term" value="P:positive regulation of transcription by RNA polymerase II"/>
    <property type="evidence" value="ECO:0007669"/>
    <property type="project" value="TreeGrafter"/>
</dbReference>
<evidence type="ECO:0000256" key="13">
    <source>
        <dbReference type="SAM" id="MobiDB-lite"/>
    </source>
</evidence>
<dbReference type="Gene3D" id="1.20.920.10">
    <property type="entry name" value="Bromodomain-like"/>
    <property type="match status" value="1"/>
</dbReference>
<keyword evidence="10" id="KW-0539">Nucleus</keyword>
<dbReference type="InterPro" id="IPR000182">
    <property type="entry name" value="GNAT_dom"/>
</dbReference>
<evidence type="ECO:0000256" key="9">
    <source>
        <dbReference type="ARBA" id="ARBA00023163"/>
    </source>
</evidence>
<evidence type="ECO:0000256" key="12">
    <source>
        <dbReference type="PROSITE-ProRule" id="PRU00035"/>
    </source>
</evidence>
<evidence type="ECO:0000256" key="10">
    <source>
        <dbReference type="ARBA" id="ARBA00023242"/>
    </source>
</evidence>
<evidence type="ECO:0000256" key="3">
    <source>
        <dbReference type="ARBA" id="ARBA00013184"/>
    </source>
</evidence>
<evidence type="ECO:0000256" key="11">
    <source>
        <dbReference type="ARBA" id="ARBA00023315"/>
    </source>
</evidence>
<dbReference type="GO" id="GO:0000123">
    <property type="term" value="C:histone acetyltransferase complex"/>
    <property type="evidence" value="ECO:0007669"/>
    <property type="project" value="TreeGrafter"/>
</dbReference>
<dbReference type="InterPro" id="IPR016181">
    <property type="entry name" value="Acyl_CoA_acyltransferase"/>
</dbReference>
<evidence type="ECO:0000256" key="4">
    <source>
        <dbReference type="ARBA" id="ARBA00022679"/>
    </source>
</evidence>
<evidence type="ECO:0000256" key="7">
    <source>
        <dbReference type="ARBA" id="ARBA00023117"/>
    </source>
</evidence>
<dbReference type="Pfam" id="PF00439">
    <property type="entry name" value="Bromodomain"/>
    <property type="match status" value="1"/>
</dbReference>
<evidence type="ECO:0000256" key="6">
    <source>
        <dbReference type="ARBA" id="ARBA00023015"/>
    </source>
</evidence>
<evidence type="ECO:0000259" key="15">
    <source>
        <dbReference type="PROSITE" id="PS51186"/>
    </source>
</evidence>
<dbReference type="AlphaFoldDB" id="A0A0R0LWB0"/>
<dbReference type="GO" id="GO:0010484">
    <property type="term" value="F:histone H3 acetyltransferase activity"/>
    <property type="evidence" value="ECO:0007669"/>
    <property type="project" value="TreeGrafter"/>
</dbReference>
<evidence type="ECO:0000313" key="16">
    <source>
        <dbReference type="EMBL" id="KRH93651.1"/>
    </source>
</evidence>